<feature type="coiled-coil region" evidence="4">
    <location>
        <begin position="32"/>
        <end position="59"/>
    </location>
</feature>
<dbReference type="SUPFAM" id="SSF51735">
    <property type="entry name" value="NAD(P)-binding Rossmann-fold domains"/>
    <property type="match status" value="1"/>
</dbReference>
<dbReference type="PANTHER" id="PTHR42879">
    <property type="entry name" value="3-OXOACYL-(ACYL-CARRIER-PROTEIN) REDUCTASE"/>
    <property type="match status" value="1"/>
</dbReference>
<dbReference type="InterPro" id="IPR050259">
    <property type="entry name" value="SDR"/>
</dbReference>
<protein>
    <submittedName>
        <fullName evidence="5">3-oxoacyl-[acyl-carrier protein] reductase</fullName>
    </submittedName>
</protein>
<dbReference type="AlphaFoldDB" id="A0A4V3D5E1"/>
<dbReference type="FunFam" id="3.40.50.720:FF:000173">
    <property type="entry name" value="3-oxoacyl-[acyl-carrier protein] reductase"/>
    <property type="match status" value="1"/>
</dbReference>
<dbReference type="PRINTS" id="PR00081">
    <property type="entry name" value="GDHRDH"/>
</dbReference>
<dbReference type="RefSeq" id="WP_133580386.1">
    <property type="nucleotide sequence ID" value="NZ_SNYJ01000007.1"/>
</dbReference>
<comment type="similarity">
    <text evidence="1 3">Belongs to the short-chain dehydrogenases/reductases (SDR) family.</text>
</comment>
<dbReference type="InterPro" id="IPR002347">
    <property type="entry name" value="SDR_fam"/>
</dbReference>
<evidence type="ECO:0000256" key="3">
    <source>
        <dbReference type="RuleBase" id="RU000363"/>
    </source>
</evidence>
<evidence type="ECO:0000313" key="6">
    <source>
        <dbReference type="Proteomes" id="UP000295632"/>
    </source>
</evidence>
<accession>A0A4V3D5E1</accession>
<keyword evidence="2" id="KW-0560">Oxidoreductase</keyword>
<evidence type="ECO:0000313" key="5">
    <source>
        <dbReference type="EMBL" id="TDQ39707.1"/>
    </source>
</evidence>
<dbReference type="Gene3D" id="3.40.50.720">
    <property type="entry name" value="NAD(P)-binding Rossmann-like Domain"/>
    <property type="match status" value="1"/>
</dbReference>
<dbReference type="EMBL" id="SNYJ01000007">
    <property type="protein sequence ID" value="TDQ39707.1"/>
    <property type="molecule type" value="Genomic_DNA"/>
</dbReference>
<dbReference type="PANTHER" id="PTHR42879:SF2">
    <property type="entry name" value="3-OXOACYL-[ACYL-CARRIER-PROTEIN] REDUCTASE FABG"/>
    <property type="match status" value="1"/>
</dbReference>
<evidence type="ECO:0000256" key="1">
    <source>
        <dbReference type="ARBA" id="ARBA00006484"/>
    </source>
</evidence>
<dbReference type="OrthoDB" id="9803333at2"/>
<comment type="caution">
    <text evidence="5">The sequence shown here is derived from an EMBL/GenBank/DDBJ whole genome shotgun (WGS) entry which is preliminary data.</text>
</comment>
<proteinExistence type="inferred from homology"/>
<dbReference type="Pfam" id="PF00106">
    <property type="entry name" value="adh_short"/>
    <property type="match status" value="1"/>
</dbReference>
<keyword evidence="4" id="KW-0175">Coiled coil</keyword>
<dbReference type="InterPro" id="IPR036291">
    <property type="entry name" value="NAD(P)-bd_dom_sf"/>
</dbReference>
<name>A0A4V3D5E1_9BACI</name>
<keyword evidence="6" id="KW-1185">Reference proteome</keyword>
<evidence type="ECO:0000256" key="2">
    <source>
        <dbReference type="ARBA" id="ARBA00023002"/>
    </source>
</evidence>
<dbReference type="GO" id="GO:0016491">
    <property type="term" value="F:oxidoreductase activity"/>
    <property type="evidence" value="ECO:0007669"/>
    <property type="project" value="UniProtKB-KW"/>
</dbReference>
<dbReference type="PRINTS" id="PR00080">
    <property type="entry name" value="SDRFAMILY"/>
</dbReference>
<sequence length="240" mass="25944">MKHIFVTGASGAIGRAICEALLQQEVTVYAHYHTNRAAIDNLQQQAQELNKKVVAVQADMTSATGAQECLDQLPSELDVLIHAAGHTVEGLFQESTDTQLAGLLQVHVQQPLALTRHFLPSMLRKPYARVVFISSVFGQTGGAYESMYSTAKGGQIAFVKALAKETARTKLTVNAVAPGAIETPMTTKLSQEDLEALTMDIPAGRLGHVKEVVHAVRYFLDPASQYVTGHILSVNGGWYT</sequence>
<reference evidence="5 6" key="1">
    <citation type="submission" date="2019-03" db="EMBL/GenBank/DDBJ databases">
        <title>Genomic Encyclopedia of Type Strains, Phase IV (KMG-IV): sequencing the most valuable type-strain genomes for metagenomic binning, comparative biology and taxonomic classification.</title>
        <authorList>
            <person name="Goeker M."/>
        </authorList>
    </citation>
    <scope>NUCLEOTIDE SEQUENCE [LARGE SCALE GENOMIC DNA]</scope>
    <source>
        <strain evidence="5 6">DSM 28697</strain>
    </source>
</reference>
<evidence type="ECO:0000256" key="4">
    <source>
        <dbReference type="SAM" id="Coils"/>
    </source>
</evidence>
<gene>
    <name evidence="5" type="ORF">EV213_10774</name>
</gene>
<dbReference type="NCBIfam" id="NF047420">
    <property type="entry name" value="EF_P_mod_YmfI"/>
    <property type="match status" value="1"/>
</dbReference>
<organism evidence="5 6">
    <name type="scientific">Aureibacillus halotolerans</name>
    <dbReference type="NCBI Taxonomy" id="1508390"/>
    <lineage>
        <taxon>Bacteria</taxon>
        <taxon>Bacillati</taxon>
        <taxon>Bacillota</taxon>
        <taxon>Bacilli</taxon>
        <taxon>Bacillales</taxon>
        <taxon>Bacillaceae</taxon>
        <taxon>Aureibacillus</taxon>
    </lineage>
</organism>
<dbReference type="Proteomes" id="UP000295632">
    <property type="component" value="Unassembled WGS sequence"/>
</dbReference>